<dbReference type="SUPFAM" id="SSF54211">
    <property type="entry name" value="Ribosomal protein S5 domain 2-like"/>
    <property type="match status" value="1"/>
</dbReference>
<dbReference type="Gene3D" id="3.30.70.890">
    <property type="entry name" value="GHMP kinase, C-terminal domain"/>
    <property type="match status" value="1"/>
</dbReference>
<dbReference type="Gene3D" id="3.30.230.10">
    <property type="match status" value="1"/>
</dbReference>
<dbReference type="Proteomes" id="UP001431656">
    <property type="component" value="Chromosome"/>
</dbReference>
<dbReference type="Pfam" id="PF00288">
    <property type="entry name" value="GHMP_kinases_N"/>
    <property type="match status" value="1"/>
</dbReference>
<dbReference type="PANTHER" id="PTHR10457:SF7">
    <property type="entry name" value="GALACTOKINASE-RELATED"/>
    <property type="match status" value="1"/>
</dbReference>
<evidence type="ECO:0000259" key="6">
    <source>
        <dbReference type="Pfam" id="PF00288"/>
    </source>
</evidence>
<dbReference type="InterPro" id="IPR020568">
    <property type="entry name" value="Ribosomal_Su5_D2-typ_SF"/>
</dbReference>
<evidence type="ECO:0000313" key="8">
    <source>
        <dbReference type="EMBL" id="BEH02668.1"/>
    </source>
</evidence>
<evidence type="ECO:0000256" key="3">
    <source>
        <dbReference type="ARBA" id="ARBA00022741"/>
    </source>
</evidence>
<dbReference type="PRINTS" id="PR00959">
    <property type="entry name" value="MEVGALKINASE"/>
</dbReference>
<dbReference type="InterPro" id="IPR036554">
    <property type="entry name" value="GHMP_kinase_C_sf"/>
</dbReference>
<dbReference type="InterPro" id="IPR006203">
    <property type="entry name" value="GHMP_knse_ATP-bd_CS"/>
</dbReference>
<keyword evidence="5" id="KW-0067">ATP-binding</keyword>
<accession>A0AAN0MH58</accession>
<keyword evidence="9" id="KW-1185">Reference proteome</keyword>
<dbReference type="PRINTS" id="PR00473">
    <property type="entry name" value="GALCTOKINASE"/>
</dbReference>
<dbReference type="GO" id="GO:0006012">
    <property type="term" value="P:galactose metabolic process"/>
    <property type="evidence" value="ECO:0007669"/>
    <property type="project" value="InterPro"/>
</dbReference>
<gene>
    <name evidence="8" type="ORF">brsh051_19490</name>
</gene>
<organism evidence="8 9">
    <name type="scientific">Brooklawnia propionicigenes</name>
    <dbReference type="NCBI Taxonomy" id="3041175"/>
    <lineage>
        <taxon>Bacteria</taxon>
        <taxon>Bacillati</taxon>
        <taxon>Actinomycetota</taxon>
        <taxon>Actinomycetes</taxon>
        <taxon>Propionibacteriales</taxon>
        <taxon>Propionibacteriaceae</taxon>
        <taxon>Brooklawnia</taxon>
    </lineage>
</organism>
<dbReference type="SUPFAM" id="SSF55060">
    <property type="entry name" value="GHMP Kinase, C-terminal domain"/>
    <property type="match status" value="1"/>
</dbReference>
<dbReference type="EMBL" id="AP028056">
    <property type="protein sequence ID" value="BEH02668.1"/>
    <property type="molecule type" value="Genomic_DNA"/>
</dbReference>
<evidence type="ECO:0000256" key="2">
    <source>
        <dbReference type="ARBA" id="ARBA00022679"/>
    </source>
</evidence>
<dbReference type="RefSeq" id="WP_286264493.1">
    <property type="nucleotide sequence ID" value="NZ_AP028056.1"/>
</dbReference>
<sequence>MDASELLNHLNGGALDARIEEIYTLTGEGRDTVRERLVDLVAHFADEFPGLSAALFTAAGRTEMGGNHTDHQHGQVLAGSVSLDMIACGGPDRSGVIRVRSVGYPEVVVALDDLEPRASEYGTSASLVRGVARALTDRGYELGGAALCVFSNVPGGSGLSSSAAYEILIGVALNHLFCSDQLSAVELAQIGQFAENVFFGKPSGLMDQMACSVGGVVHIDFADPSAPTLSRVDVDLAAAGHVLCIIDSGADHADLTDEYAAITNEMGAVAACLGAEYLSEVDPAAFWSRLGEVRQLTGDRAVLRAVHFFEDNARVAQQASALAEGRFDDFLGMVTSSGISSAGHLQNLYAVSQPAQQAVGVTIALAQKLLGGRGAVRVHGGGFAGTVQAYVPVDLATDFEAGINAVLGDNACQILSIRPVGGAVIAG</sequence>
<evidence type="ECO:0000256" key="1">
    <source>
        <dbReference type="ARBA" id="ARBA00006566"/>
    </source>
</evidence>
<evidence type="ECO:0000256" key="4">
    <source>
        <dbReference type="ARBA" id="ARBA00022777"/>
    </source>
</evidence>
<keyword evidence="3" id="KW-0547">Nucleotide-binding</keyword>
<dbReference type="PROSITE" id="PS00627">
    <property type="entry name" value="GHMP_KINASES_ATP"/>
    <property type="match status" value="1"/>
</dbReference>
<evidence type="ECO:0000313" key="9">
    <source>
        <dbReference type="Proteomes" id="UP001431656"/>
    </source>
</evidence>
<dbReference type="InterPro" id="IPR000705">
    <property type="entry name" value="Galactokinase"/>
</dbReference>
<evidence type="ECO:0000256" key="5">
    <source>
        <dbReference type="ARBA" id="ARBA00022840"/>
    </source>
</evidence>
<protein>
    <submittedName>
        <fullName evidence="8">Galactokinase</fullName>
    </submittedName>
</protein>
<dbReference type="GO" id="GO:0005829">
    <property type="term" value="C:cytosol"/>
    <property type="evidence" value="ECO:0007669"/>
    <property type="project" value="TreeGrafter"/>
</dbReference>
<feature type="domain" description="Galactokinase N-terminal" evidence="7">
    <location>
        <begin position="43"/>
        <end position="90"/>
    </location>
</feature>
<dbReference type="KEGG" id="broo:brsh051_19490"/>
<dbReference type="GO" id="GO:0004335">
    <property type="term" value="F:galactokinase activity"/>
    <property type="evidence" value="ECO:0007669"/>
    <property type="project" value="InterPro"/>
</dbReference>
<reference evidence="8" key="1">
    <citation type="journal article" date="2024" name="Int. J. Syst. Evol. Microbiol.">
        <title>Brooklawnia propionicigenes sp. nov., a facultatively anaerobic, propionate-producing bacterium isolated from a methanogenic reactor treating waste from cattle farms.</title>
        <authorList>
            <person name="Akita Y."/>
            <person name="Ueki A."/>
            <person name="Tonouchi A."/>
            <person name="Sugawara Y."/>
            <person name="Honma S."/>
            <person name="Kaku N."/>
            <person name="Ueki K."/>
        </authorList>
    </citation>
    <scope>NUCLEOTIDE SEQUENCE</scope>
    <source>
        <strain evidence="8">SH051</strain>
    </source>
</reference>
<dbReference type="InterPro" id="IPR006206">
    <property type="entry name" value="Mevalonate/galactokinase"/>
</dbReference>
<dbReference type="Pfam" id="PF10509">
    <property type="entry name" value="GalKase_gal_bdg"/>
    <property type="match status" value="1"/>
</dbReference>
<dbReference type="InterPro" id="IPR019539">
    <property type="entry name" value="GalKase_N"/>
</dbReference>
<feature type="domain" description="GHMP kinase N-terminal" evidence="6">
    <location>
        <begin position="127"/>
        <end position="215"/>
    </location>
</feature>
<keyword evidence="4" id="KW-0418">Kinase</keyword>
<dbReference type="InterPro" id="IPR006204">
    <property type="entry name" value="GHMP_kinase_N_dom"/>
</dbReference>
<proteinExistence type="inferred from homology"/>
<comment type="similarity">
    <text evidence="1">Belongs to the GHMP kinase family. GalK subfamily.</text>
</comment>
<evidence type="ECO:0000259" key="7">
    <source>
        <dbReference type="Pfam" id="PF10509"/>
    </source>
</evidence>
<dbReference type="PANTHER" id="PTHR10457">
    <property type="entry name" value="MEVALONATE KINASE/GALACTOKINASE"/>
    <property type="match status" value="1"/>
</dbReference>
<dbReference type="AlphaFoldDB" id="A0AAN0MH58"/>
<dbReference type="GO" id="GO:0005524">
    <property type="term" value="F:ATP binding"/>
    <property type="evidence" value="ECO:0007669"/>
    <property type="project" value="UniProtKB-KW"/>
</dbReference>
<dbReference type="PIRSF" id="PIRSF000530">
    <property type="entry name" value="Galactokinase"/>
    <property type="match status" value="1"/>
</dbReference>
<dbReference type="InterPro" id="IPR014721">
    <property type="entry name" value="Ribsml_uS5_D2-typ_fold_subgr"/>
</dbReference>
<name>A0AAN0MH58_9ACTN</name>
<keyword evidence="2" id="KW-0808">Transferase</keyword>